<evidence type="ECO:0000259" key="2">
    <source>
        <dbReference type="Pfam" id="PF01757"/>
    </source>
</evidence>
<feature type="transmembrane region" description="Helical" evidence="1">
    <location>
        <begin position="43"/>
        <end position="68"/>
    </location>
</feature>
<organism evidence="4 5">
    <name type="scientific">Dorea phocaeensis</name>
    <dbReference type="NCBI Taxonomy" id="2040291"/>
    <lineage>
        <taxon>Bacteria</taxon>
        <taxon>Bacillati</taxon>
        <taxon>Bacillota</taxon>
        <taxon>Clostridia</taxon>
        <taxon>Lachnospirales</taxon>
        <taxon>Lachnospiraceae</taxon>
        <taxon>Dorea</taxon>
    </lineage>
</organism>
<sequence>MKKSRNYGIDLLRIFSMFLIVILHTLGHGGILGSVEIHSGKYWGLWLTEISAYCAVDCFALISGYVMWKSSFKLEKISELWMQVLFYSVVLTGFVFYINPAVRSTDNVLTAIFPITRGQWWYLSSYFGMYLLGPVMNSAICNLSRSSLKKVLLGAFVMMSVLPTVLTPYDPYTLGAGLSTIWLCILYLFGAYIGKYQIGLKLSCVKLGAFSISMILFTFGFKMIVEMKLGGNFANIGDGNMLVNYTSPTILLTAISLVILSSKLKLGDHAVRFIKLVSPLTLGVYMIHDHPLMRNEFMAGSSVRFLESNAFVMEFKVLVFAGAVFVLCLVIEFGRSKLFRILRVRGLCRRAVNCIERKF</sequence>
<dbReference type="EMBL" id="JAAITX010000002">
    <property type="protein sequence ID" value="NVH57766.1"/>
    <property type="molecule type" value="Genomic_DNA"/>
</dbReference>
<feature type="transmembrane region" description="Helical" evidence="1">
    <location>
        <begin position="12"/>
        <end position="31"/>
    </location>
</feature>
<name>A0A850HH98_9FIRM</name>
<feature type="transmembrane region" description="Helical" evidence="1">
    <location>
        <begin position="308"/>
        <end position="333"/>
    </location>
</feature>
<dbReference type="InterPro" id="IPR002656">
    <property type="entry name" value="Acyl_transf_3_dom"/>
</dbReference>
<dbReference type="EMBL" id="JAAIUO010000002">
    <property type="protein sequence ID" value="NSK14147.1"/>
    <property type="molecule type" value="Genomic_DNA"/>
</dbReference>
<evidence type="ECO:0000313" key="6">
    <source>
        <dbReference type="Proteomes" id="UP000701680"/>
    </source>
</evidence>
<dbReference type="Proteomes" id="UP000528555">
    <property type="component" value="Unassembled WGS sequence"/>
</dbReference>
<keyword evidence="5" id="KW-1185">Reference proteome</keyword>
<dbReference type="Proteomes" id="UP000701680">
    <property type="component" value="Unassembled WGS sequence"/>
</dbReference>
<evidence type="ECO:0000313" key="4">
    <source>
        <dbReference type="EMBL" id="NVH57766.1"/>
    </source>
</evidence>
<feature type="domain" description="Acyltransferase 3" evidence="2">
    <location>
        <begin position="6"/>
        <end position="294"/>
    </location>
</feature>
<feature type="transmembrane region" description="Helical" evidence="1">
    <location>
        <begin position="205"/>
        <end position="225"/>
    </location>
</feature>
<dbReference type="RefSeq" id="WP_101695506.1">
    <property type="nucleotide sequence ID" value="NZ_JAAITX010000002.1"/>
</dbReference>
<dbReference type="Pfam" id="PF01757">
    <property type="entry name" value="Acyl_transf_3"/>
    <property type="match status" value="1"/>
</dbReference>
<comment type="caution">
    <text evidence="4">The sequence shown here is derived from an EMBL/GenBank/DDBJ whole genome shotgun (WGS) entry which is preliminary data.</text>
</comment>
<keyword evidence="4" id="KW-0808">Transferase</keyword>
<protein>
    <submittedName>
        <fullName evidence="4">Acyltransferase</fullName>
    </submittedName>
</protein>
<gene>
    <name evidence="4" type="ORF">G5A66_03670</name>
    <name evidence="3" type="ORF">G5A75_04530</name>
</gene>
<keyword evidence="1" id="KW-0472">Membrane</keyword>
<evidence type="ECO:0000313" key="3">
    <source>
        <dbReference type="EMBL" id="NSK14147.1"/>
    </source>
</evidence>
<reference evidence="5 6" key="1">
    <citation type="journal article" date="2020" name="Cell Host Microbe">
        <title>Functional and Genomic Variation between Human-Derived Isolates of Lachnospiraceae Reveals Inter- and Intra-Species Diversity.</title>
        <authorList>
            <person name="Sorbara M.T."/>
            <person name="Littmann E.R."/>
            <person name="Fontana E."/>
            <person name="Moody T.U."/>
            <person name="Kohout C.E."/>
            <person name="Gjonbalaj M."/>
            <person name="Eaton V."/>
            <person name="Seok R."/>
            <person name="Leiner I.M."/>
            <person name="Pamer E.G."/>
        </authorList>
    </citation>
    <scope>NUCLEOTIDE SEQUENCE [LARGE SCALE GENOMIC DNA]</scope>
    <source>
        <strain evidence="4 5">MSK.17.11</strain>
        <strain evidence="3 6">MSK.17.38</strain>
    </source>
</reference>
<feature type="transmembrane region" description="Helical" evidence="1">
    <location>
        <begin position="245"/>
        <end position="262"/>
    </location>
</feature>
<accession>A0A850HH98</accession>
<proteinExistence type="predicted"/>
<reference evidence="4" key="2">
    <citation type="submission" date="2020-02" db="EMBL/GenBank/DDBJ databases">
        <authorList>
            <person name="Littmann E."/>
            <person name="Sorbara M."/>
        </authorList>
    </citation>
    <scope>NUCLEOTIDE SEQUENCE</scope>
    <source>
        <strain evidence="4">MSK.17.11</strain>
        <strain evidence="3">MSK.17.38</strain>
    </source>
</reference>
<dbReference type="AlphaFoldDB" id="A0A850HH98"/>
<dbReference type="OrthoDB" id="9816377at2"/>
<feature type="transmembrane region" description="Helical" evidence="1">
    <location>
        <begin position="151"/>
        <end position="169"/>
    </location>
</feature>
<dbReference type="GO" id="GO:0016747">
    <property type="term" value="F:acyltransferase activity, transferring groups other than amino-acyl groups"/>
    <property type="evidence" value="ECO:0007669"/>
    <property type="project" value="InterPro"/>
</dbReference>
<evidence type="ECO:0000313" key="5">
    <source>
        <dbReference type="Proteomes" id="UP000528555"/>
    </source>
</evidence>
<keyword evidence="1" id="KW-1133">Transmembrane helix</keyword>
<evidence type="ECO:0000256" key="1">
    <source>
        <dbReference type="SAM" id="Phobius"/>
    </source>
</evidence>
<feature type="transmembrane region" description="Helical" evidence="1">
    <location>
        <begin position="119"/>
        <end position="139"/>
    </location>
</feature>
<feature type="transmembrane region" description="Helical" evidence="1">
    <location>
        <begin position="175"/>
        <end position="193"/>
    </location>
</feature>
<feature type="transmembrane region" description="Helical" evidence="1">
    <location>
        <begin position="269"/>
        <end position="288"/>
    </location>
</feature>
<keyword evidence="1" id="KW-0812">Transmembrane</keyword>
<keyword evidence="4" id="KW-0012">Acyltransferase</keyword>
<feature type="transmembrane region" description="Helical" evidence="1">
    <location>
        <begin position="80"/>
        <end position="99"/>
    </location>
</feature>